<dbReference type="InterPro" id="IPR015433">
    <property type="entry name" value="PI3/4_kinase"/>
</dbReference>
<evidence type="ECO:0000259" key="5">
    <source>
        <dbReference type="PROSITE" id="PS50290"/>
    </source>
</evidence>
<dbReference type="InterPro" id="IPR000403">
    <property type="entry name" value="PI3/4_kinase_cat_dom"/>
</dbReference>
<feature type="chain" id="PRO_5002161680" description="PI3K/PI4K catalytic domain-containing protein" evidence="4">
    <location>
        <begin position="23"/>
        <end position="983"/>
    </location>
</feature>
<dbReference type="Gene3D" id="3.30.1010.10">
    <property type="entry name" value="Phosphatidylinositol 3-kinase Catalytic Subunit, Chain A, domain 4"/>
    <property type="match status" value="1"/>
</dbReference>
<accession>A0A0C3BC44</accession>
<dbReference type="GO" id="GO:0048015">
    <property type="term" value="P:phosphatidylinositol-mediated signaling"/>
    <property type="evidence" value="ECO:0007669"/>
    <property type="project" value="TreeGrafter"/>
</dbReference>
<dbReference type="Proteomes" id="UP000054097">
    <property type="component" value="Unassembled WGS sequence"/>
</dbReference>
<feature type="region of interest" description="Disordered" evidence="3">
    <location>
        <begin position="257"/>
        <end position="314"/>
    </location>
</feature>
<feature type="compositionally biased region" description="Low complexity" evidence="3">
    <location>
        <begin position="577"/>
        <end position="591"/>
    </location>
</feature>
<feature type="compositionally biased region" description="Polar residues" evidence="3">
    <location>
        <begin position="471"/>
        <end position="487"/>
    </location>
</feature>
<dbReference type="InterPro" id="IPR036940">
    <property type="entry name" value="PI3/4_kinase_cat_sf"/>
</dbReference>
<dbReference type="GO" id="GO:0005737">
    <property type="term" value="C:cytoplasm"/>
    <property type="evidence" value="ECO:0007669"/>
    <property type="project" value="TreeGrafter"/>
</dbReference>
<dbReference type="GO" id="GO:0046854">
    <property type="term" value="P:phosphatidylinositol phosphate biosynthetic process"/>
    <property type="evidence" value="ECO:0007669"/>
    <property type="project" value="InterPro"/>
</dbReference>
<feature type="region of interest" description="Disordered" evidence="3">
    <location>
        <begin position="205"/>
        <end position="227"/>
    </location>
</feature>
<dbReference type="AlphaFoldDB" id="A0A0C3BC44"/>
<reference evidence="7" key="2">
    <citation type="submission" date="2015-01" db="EMBL/GenBank/DDBJ databases">
        <title>Evolutionary Origins and Diversification of the Mycorrhizal Mutualists.</title>
        <authorList>
            <consortium name="DOE Joint Genome Institute"/>
            <consortium name="Mycorrhizal Genomics Consortium"/>
            <person name="Kohler A."/>
            <person name="Kuo A."/>
            <person name="Nagy L.G."/>
            <person name="Floudas D."/>
            <person name="Copeland A."/>
            <person name="Barry K.W."/>
            <person name="Cichocki N."/>
            <person name="Veneault-Fourrey C."/>
            <person name="LaButti K."/>
            <person name="Lindquist E.A."/>
            <person name="Lipzen A."/>
            <person name="Lundell T."/>
            <person name="Morin E."/>
            <person name="Murat C."/>
            <person name="Riley R."/>
            <person name="Ohm R."/>
            <person name="Sun H."/>
            <person name="Tunlid A."/>
            <person name="Henrissat B."/>
            <person name="Grigoriev I.V."/>
            <person name="Hibbett D.S."/>
            <person name="Martin F."/>
        </authorList>
    </citation>
    <scope>NUCLEOTIDE SEQUENCE [LARGE SCALE GENOMIC DNA]</scope>
    <source>
        <strain evidence="7">MAFF 305830</strain>
    </source>
</reference>
<dbReference type="PROSITE" id="PS50290">
    <property type="entry name" value="PI3_4_KINASE_3"/>
    <property type="match status" value="1"/>
</dbReference>
<dbReference type="Gene3D" id="1.10.1070.11">
    <property type="entry name" value="Phosphatidylinositol 3-/4-kinase, catalytic domain"/>
    <property type="match status" value="1"/>
</dbReference>
<keyword evidence="4" id="KW-0732">Signal</keyword>
<proteinExistence type="predicted"/>
<feature type="region of interest" description="Disordered" evidence="3">
    <location>
        <begin position="437"/>
        <end position="505"/>
    </location>
</feature>
<feature type="compositionally biased region" description="Low complexity" evidence="3">
    <location>
        <begin position="551"/>
        <end position="566"/>
    </location>
</feature>
<feature type="domain" description="PI3K/PI4K catalytic" evidence="5">
    <location>
        <begin position="745"/>
        <end position="983"/>
    </location>
</feature>
<feature type="region of interest" description="Disordered" evidence="3">
    <location>
        <begin position="545"/>
        <end position="610"/>
    </location>
</feature>
<dbReference type="OrthoDB" id="10264149at2759"/>
<dbReference type="GO" id="GO:0004430">
    <property type="term" value="F:1-phosphatidylinositol 4-kinase activity"/>
    <property type="evidence" value="ECO:0007669"/>
    <property type="project" value="TreeGrafter"/>
</dbReference>
<dbReference type="GO" id="GO:0016020">
    <property type="term" value="C:membrane"/>
    <property type="evidence" value="ECO:0007669"/>
    <property type="project" value="TreeGrafter"/>
</dbReference>
<dbReference type="PANTHER" id="PTHR10048:SF22">
    <property type="entry name" value="PHOSPHATIDYLINOSITOL 4-KINASE BETA"/>
    <property type="match status" value="1"/>
</dbReference>
<dbReference type="SMART" id="SM00146">
    <property type="entry name" value="PI3Kc"/>
    <property type="match status" value="1"/>
</dbReference>
<reference evidence="6 7" key="1">
    <citation type="submission" date="2014-04" db="EMBL/GenBank/DDBJ databases">
        <authorList>
            <consortium name="DOE Joint Genome Institute"/>
            <person name="Kuo A."/>
            <person name="Zuccaro A."/>
            <person name="Kohler A."/>
            <person name="Nagy L.G."/>
            <person name="Floudas D."/>
            <person name="Copeland A."/>
            <person name="Barry K.W."/>
            <person name="Cichocki N."/>
            <person name="Veneault-Fourrey C."/>
            <person name="LaButti K."/>
            <person name="Lindquist E.A."/>
            <person name="Lipzen A."/>
            <person name="Lundell T."/>
            <person name="Morin E."/>
            <person name="Murat C."/>
            <person name="Sun H."/>
            <person name="Tunlid A."/>
            <person name="Henrissat B."/>
            <person name="Grigoriev I.V."/>
            <person name="Hibbett D.S."/>
            <person name="Martin F."/>
            <person name="Nordberg H.P."/>
            <person name="Cantor M.N."/>
            <person name="Hua S.X."/>
        </authorList>
    </citation>
    <scope>NUCLEOTIDE SEQUENCE [LARGE SCALE GENOMIC DNA]</scope>
    <source>
        <strain evidence="6 7">MAFF 305830</strain>
    </source>
</reference>
<keyword evidence="2" id="KW-0418">Kinase</keyword>
<name>A0A0C3BC44_SERVB</name>
<keyword evidence="1" id="KW-0808">Transferase</keyword>
<evidence type="ECO:0000256" key="2">
    <source>
        <dbReference type="ARBA" id="ARBA00022777"/>
    </source>
</evidence>
<dbReference type="PANTHER" id="PTHR10048">
    <property type="entry name" value="PHOSPHATIDYLINOSITOL KINASE"/>
    <property type="match status" value="1"/>
</dbReference>
<dbReference type="Pfam" id="PF00454">
    <property type="entry name" value="PI3_PI4_kinase"/>
    <property type="match status" value="1"/>
</dbReference>
<dbReference type="HOGENOM" id="CLU_002446_2_0_1"/>
<dbReference type="EMBL" id="KN824290">
    <property type="protein sequence ID" value="KIM29011.1"/>
    <property type="molecule type" value="Genomic_DNA"/>
</dbReference>
<dbReference type="PROSITE" id="PS00916">
    <property type="entry name" value="PI3_4_KINASE_2"/>
    <property type="match status" value="1"/>
</dbReference>
<evidence type="ECO:0000313" key="7">
    <source>
        <dbReference type="Proteomes" id="UP000054097"/>
    </source>
</evidence>
<organism evidence="6 7">
    <name type="scientific">Serendipita vermifera MAFF 305830</name>
    <dbReference type="NCBI Taxonomy" id="933852"/>
    <lineage>
        <taxon>Eukaryota</taxon>
        <taxon>Fungi</taxon>
        <taxon>Dikarya</taxon>
        <taxon>Basidiomycota</taxon>
        <taxon>Agaricomycotina</taxon>
        <taxon>Agaricomycetes</taxon>
        <taxon>Sebacinales</taxon>
        <taxon>Serendipitaceae</taxon>
        <taxon>Serendipita</taxon>
    </lineage>
</organism>
<protein>
    <recommendedName>
        <fullName evidence="5">PI3K/PI4K catalytic domain-containing protein</fullName>
    </recommendedName>
</protein>
<evidence type="ECO:0000256" key="4">
    <source>
        <dbReference type="SAM" id="SignalP"/>
    </source>
</evidence>
<dbReference type="PROSITE" id="PS00915">
    <property type="entry name" value="PI3_4_KINASE_1"/>
    <property type="match status" value="1"/>
</dbReference>
<feature type="signal peptide" evidence="4">
    <location>
        <begin position="1"/>
        <end position="22"/>
    </location>
</feature>
<evidence type="ECO:0000313" key="6">
    <source>
        <dbReference type="EMBL" id="KIM29011.1"/>
    </source>
</evidence>
<keyword evidence="7" id="KW-1185">Reference proteome</keyword>
<evidence type="ECO:0000256" key="3">
    <source>
        <dbReference type="SAM" id="MobiDB-lite"/>
    </source>
</evidence>
<gene>
    <name evidence="6" type="ORF">M408DRAFT_126667</name>
</gene>
<feature type="region of interest" description="Disordered" evidence="3">
    <location>
        <begin position="714"/>
        <end position="735"/>
    </location>
</feature>
<dbReference type="InterPro" id="IPR011009">
    <property type="entry name" value="Kinase-like_dom_sf"/>
</dbReference>
<dbReference type="SUPFAM" id="SSF56112">
    <property type="entry name" value="Protein kinase-like (PK-like)"/>
    <property type="match status" value="1"/>
</dbReference>
<dbReference type="InterPro" id="IPR018936">
    <property type="entry name" value="PI3/4_kinase_CS"/>
</dbReference>
<evidence type="ECO:0000256" key="1">
    <source>
        <dbReference type="ARBA" id="ARBA00022679"/>
    </source>
</evidence>
<sequence length="983" mass="107999">MSSHALLLRLFLSPGFFSTLRALQYIRNYSDNIGITHWLTRKLSNDVPIDELADKWMLICHLLVTRPSKSTALEVFVIRKAEESTLIALLTLCFFQASLNDLALRRDTQSFGICSRVLQAVTHIIFADPSTQRRNGGQTLLPIIPRRKVKTNIQPALVGLGTILASCPGLPVIAEVVGDAAVEQGRYADPKIFTTGPMQAEEALASGSKEDLTSYSNAVSDGSDDELTDLEQSDAEQDVEAYGRSLIAARDAAIKSGMTPLIEPPPSPITRRNTVGPPVPPKLLDKPDRNSRHRRSSSSRPTPSPPSLSHAPSFDIVASSGQTAAYQSRLLRSHYLHSEVQFLQTLSAISDRLLVIPKPARVSALRAELTNLNHQLPAEICLPLWCTYPRKSTFDTDVQAHHRIVRIPPSECVVLNSAERAPYLLLVEVLHGDMDFDPSSKKNKETLSTLQKHGLSPIRDMPPHPIIQEPGAQTTSPLQESPNQPSLGSIIPPTPNTNAGPSNDAEEEVDLVEQLYGADLSVKSVNIDLTDSIVMPAPPRNKALDIETWSRRSSSLPSTPRASSSLPPSPMPHHMPRPSVSSRTSSPGMSPAIPEAPSETPVGPKPPLSLEEYSNRMEAAAIMLAQLNANLVKEPVTGAFGEKPATESSNGVLSWIPGSGWITGSSSQTVVGPDGVVTTSSNLRMRLQPTEAAAIRKRIMEEMMALEEERMARMKETETGSWSSQQDRSKTAEDEGIVRRELDKADPSAAVFQESFAAKKSRIRINSQYGHLANWDCISVIVKTGADLRQEQLAGQLIQEFSRIWREENCACWLRYFRILITGSSSGLVETITDAVSIHSIKKAEYARRLIEGKFANVSLRDHFIATYGNPSSAKYARAQKNFAASLAGYSVVSYLLQIKDRHNGNLLLDRDGHIIHIDFGFILESSPGGNLGFEAAPFKLPLEYVELLGGTESQAWKEFKQHFRHGFETARKHCDSIISEFF</sequence>
<dbReference type="STRING" id="933852.A0A0C3BC44"/>